<accession>A0A8S1RT27</accession>
<reference evidence="2" key="1">
    <citation type="submission" date="2021-01" db="EMBL/GenBank/DDBJ databases">
        <authorList>
            <consortium name="Genoscope - CEA"/>
            <person name="William W."/>
        </authorList>
    </citation>
    <scope>NUCLEOTIDE SEQUENCE</scope>
</reference>
<comment type="caution">
    <text evidence="2">The sequence shown here is derived from an EMBL/GenBank/DDBJ whole genome shotgun (WGS) entry which is preliminary data.</text>
</comment>
<dbReference type="AlphaFoldDB" id="A0A8S1RT27"/>
<evidence type="ECO:0000256" key="1">
    <source>
        <dbReference type="SAM" id="Phobius"/>
    </source>
</evidence>
<sequence>MAIQYGYLECHQGQGCKKCDNQFILINETAMSQQNKVLIDEKEDINEEIWLDLNPFWNPFIINETTIQKVTQNYASLRYYDLLHDWYIRIIITHRFIRSIIIIVLYQIYIVFISTSSDVILEYLYQSIRPVLRHFQIEELFKSLNDGSLLFKSTRQSTQIQANPFNQFYLLNAQGYNFFILCSLTAYFISILLSSNKVLFFKNFICKIQKQLYIAYNAFYFTKVQKLFMKFRNQYFSFGIFQINYFLLQFSTYDIKQRECYYWTCVNNIFQFINAFHNIIQNKRQTKMEILLSTFITSFLDCKLQVILNIQNYDLYISNLEAINYPEIQQILLSMSSVFYLGYLLNLNLQSINEFTKLILREIQIALNRVIVLILNKIIYYQQGGFKSAIFLFNVGLKFKCRFN</sequence>
<evidence type="ECO:0000313" key="2">
    <source>
        <dbReference type="EMBL" id="CAD8130493.1"/>
    </source>
</evidence>
<organism evidence="2 3">
    <name type="scientific">Paramecium sonneborni</name>
    <dbReference type="NCBI Taxonomy" id="65129"/>
    <lineage>
        <taxon>Eukaryota</taxon>
        <taxon>Sar</taxon>
        <taxon>Alveolata</taxon>
        <taxon>Ciliophora</taxon>
        <taxon>Intramacronucleata</taxon>
        <taxon>Oligohymenophorea</taxon>
        <taxon>Peniculida</taxon>
        <taxon>Parameciidae</taxon>
        <taxon>Paramecium</taxon>
    </lineage>
</organism>
<keyword evidence="1" id="KW-0472">Membrane</keyword>
<dbReference type="EMBL" id="CAJJDN010000295">
    <property type="protein sequence ID" value="CAD8130493.1"/>
    <property type="molecule type" value="Genomic_DNA"/>
</dbReference>
<name>A0A8S1RT27_9CILI</name>
<protein>
    <recommendedName>
        <fullName evidence="4">Transmembrane protein</fullName>
    </recommendedName>
</protein>
<evidence type="ECO:0008006" key="4">
    <source>
        <dbReference type="Google" id="ProtNLM"/>
    </source>
</evidence>
<feature type="transmembrane region" description="Helical" evidence="1">
    <location>
        <begin position="96"/>
        <end position="115"/>
    </location>
</feature>
<keyword evidence="1" id="KW-0812">Transmembrane</keyword>
<dbReference type="Proteomes" id="UP000692954">
    <property type="component" value="Unassembled WGS sequence"/>
</dbReference>
<feature type="transmembrane region" description="Helical" evidence="1">
    <location>
        <begin position="175"/>
        <end position="193"/>
    </location>
</feature>
<keyword evidence="1" id="KW-1133">Transmembrane helix</keyword>
<proteinExistence type="predicted"/>
<keyword evidence="3" id="KW-1185">Reference proteome</keyword>
<evidence type="ECO:0000313" key="3">
    <source>
        <dbReference type="Proteomes" id="UP000692954"/>
    </source>
</evidence>
<gene>
    <name evidence="2" type="ORF">PSON_ATCC_30995.1.T2950005</name>
</gene>